<evidence type="ECO:0000256" key="2">
    <source>
        <dbReference type="ARBA" id="ARBA00022540"/>
    </source>
</evidence>
<dbReference type="PANTHER" id="PTHR13242">
    <property type="entry name" value="EUKARYOTIC TRANSLATION INITIATION FACTOR 3"/>
    <property type="match status" value="1"/>
</dbReference>
<dbReference type="PANTHER" id="PTHR13242:SF0">
    <property type="entry name" value="EUKARYOTIC TRANSLATION INITIATION FACTOR 3 SUBUNIT L"/>
    <property type="match status" value="1"/>
</dbReference>
<gene>
    <name evidence="4" type="ORF">M8C21_034003</name>
</gene>
<evidence type="ECO:0000313" key="4">
    <source>
        <dbReference type="EMBL" id="KAI7747496.1"/>
    </source>
</evidence>
<dbReference type="Pfam" id="PF10255">
    <property type="entry name" value="Paf67"/>
    <property type="match status" value="1"/>
</dbReference>
<dbReference type="GO" id="GO:0003743">
    <property type="term" value="F:translation initiation factor activity"/>
    <property type="evidence" value="ECO:0007669"/>
    <property type="project" value="UniProtKB-KW"/>
</dbReference>
<evidence type="ECO:0000313" key="5">
    <source>
        <dbReference type="Proteomes" id="UP001206925"/>
    </source>
</evidence>
<keyword evidence="2" id="KW-0396">Initiation factor</keyword>
<comment type="caution">
    <text evidence="4">The sequence shown here is derived from an EMBL/GenBank/DDBJ whole genome shotgun (WGS) entry which is preliminary data.</text>
</comment>
<sequence>MTDISGYGSIDFADSVATMRKLNRIIHENDLDEICTLYDALCESSMLALPCREDIEQCVGTILSLLLDMLFPCQWLWDLVDEFVNQFQSFSRYRALETKTEKDIALLRLNHEAWSVHHVLHLLQGLIKDSKSGKRWRPSTVDTTSRIDAVDDHGCTPRSNVLKVLGYFSMVGLLRVHCLLGNYQAGLDCLLPIDISQEGFYTSLIATRITTIYHYGFANLMLGRYAKAIQEFNHTLVYIFETKQPQQNEQILNKIEKMYALLAICLSLCPSQHQFIDENVNSQLMEKYGEKMSRMQRYDDDDDDVALYRELLSYAWPAFSTPFAPSSGAPREVYDKEELAYYDDELLSSAYPEFFGPSASSYGGPLVNHNQLEVVIAN</sequence>
<reference evidence="4" key="1">
    <citation type="submission" date="2022-06" db="EMBL/GenBank/DDBJ databases">
        <title>Uncovering the hologenomic basis of an extraordinary plant invasion.</title>
        <authorList>
            <person name="Bieker V.C."/>
            <person name="Martin M.D."/>
            <person name="Gilbert T."/>
            <person name="Hodgins K."/>
            <person name="Battlay P."/>
            <person name="Petersen B."/>
            <person name="Wilson J."/>
        </authorList>
    </citation>
    <scope>NUCLEOTIDE SEQUENCE</scope>
    <source>
        <strain evidence="4">AA19_3_7</strain>
        <tissue evidence="4">Leaf</tissue>
    </source>
</reference>
<keyword evidence="5" id="KW-1185">Reference proteome</keyword>
<accession>A0AAD5CSH1</accession>
<keyword evidence="3" id="KW-0648">Protein biosynthesis</keyword>
<evidence type="ECO:0000256" key="1">
    <source>
        <dbReference type="ARBA" id="ARBA00022490"/>
    </source>
</evidence>
<keyword evidence="1" id="KW-0963">Cytoplasm</keyword>
<dbReference type="EMBL" id="JAMZMK010006746">
    <property type="protein sequence ID" value="KAI7747496.1"/>
    <property type="molecule type" value="Genomic_DNA"/>
</dbReference>
<protein>
    <recommendedName>
        <fullName evidence="6">Eukaryotic translation initiation factor 3 subunit L</fullName>
    </recommendedName>
</protein>
<evidence type="ECO:0008006" key="6">
    <source>
        <dbReference type="Google" id="ProtNLM"/>
    </source>
</evidence>
<dbReference type="AlphaFoldDB" id="A0AAD5CSH1"/>
<feature type="non-terminal residue" evidence="4">
    <location>
        <position position="1"/>
    </location>
</feature>
<proteinExistence type="predicted"/>
<evidence type="ECO:0000256" key="3">
    <source>
        <dbReference type="ARBA" id="ARBA00022917"/>
    </source>
</evidence>
<dbReference type="Proteomes" id="UP001206925">
    <property type="component" value="Unassembled WGS sequence"/>
</dbReference>
<dbReference type="InterPro" id="IPR019382">
    <property type="entry name" value="eIF3l"/>
</dbReference>
<name>A0AAD5CSH1_AMBAR</name>
<dbReference type="GO" id="GO:0005852">
    <property type="term" value="C:eukaryotic translation initiation factor 3 complex"/>
    <property type="evidence" value="ECO:0007669"/>
    <property type="project" value="InterPro"/>
</dbReference>
<organism evidence="4 5">
    <name type="scientific">Ambrosia artemisiifolia</name>
    <name type="common">Common ragweed</name>
    <dbReference type="NCBI Taxonomy" id="4212"/>
    <lineage>
        <taxon>Eukaryota</taxon>
        <taxon>Viridiplantae</taxon>
        <taxon>Streptophyta</taxon>
        <taxon>Embryophyta</taxon>
        <taxon>Tracheophyta</taxon>
        <taxon>Spermatophyta</taxon>
        <taxon>Magnoliopsida</taxon>
        <taxon>eudicotyledons</taxon>
        <taxon>Gunneridae</taxon>
        <taxon>Pentapetalae</taxon>
        <taxon>asterids</taxon>
        <taxon>campanulids</taxon>
        <taxon>Asterales</taxon>
        <taxon>Asteraceae</taxon>
        <taxon>Asteroideae</taxon>
        <taxon>Heliantheae alliance</taxon>
        <taxon>Heliantheae</taxon>
        <taxon>Ambrosia</taxon>
    </lineage>
</organism>